<accession>A0AB33TBR0</accession>
<dbReference type="PROSITE" id="PS50011">
    <property type="entry name" value="PROTEIN_KINASE_DOM"/>
    <property type="match status" value="1"/>
</dbReference>
<dbReference type="GO" id="GO:0005524">
    <property type="term" value="F:ATP binding"/>
    <property type="evidence" value="ECO:0007669"/>
    <property type="project" value="UniProtKB-KW"/>
</dbReference>
<dbReference type="PANTHER" id="PTHR43851">
    <property type="match status" value="1"/>
</dbReference>
<dbReference type="InterPro" id="IPR000719">
    <property type="entry name" value="Prot_kinase_dom"/>
</dbReference>
<comment type="similarity">
    <text evidence="1">Belongs to the protein kinase superfamily. ADCK protein kinase family.</text>
</comment>
<evidence type="ECO:0000256" key="4">
    <source>
        <dbReference type="ARBA" id="ARBA00022840"/>
    </source>
</evidence>
<reference evidence="6 7" key="1">
    <citation type="submission" date="2015-03" db="EMBL/GenBank/DDBJ databases">
        <authorList>
            <consortium name="Pathogen Informatics"/>
            <person name="Murphy D."/>
        </authorList>
    </citation>
    <scope>NUCLEOTIDE SEQUENCE [LARGE SCALE GENOMIC DNA]</scope>
    <source>
        <strain evidence="6 7">PAP036</strain>
    </source>
</reference>
<dbReference type="GO" id="GO:0004672">
    <property type="term" value="F:protein kinase activity"/>
    <property type="evidence" value="ECO:0007669"/>
    <property type="project" value="InterPro"/>
</dbReference>
<evidence type="ECO:0000313" key="6">
    <source>
        <dbReference type="EMBL" id="CPT51838.1"/>
    </source>
</evidence>
<keyword evidence="4 6" id="KW-0067">ATP-binding</keyword>
<sequence length="457" mass="51338">MSDRVPLTRINRGRALGKLAAGQAVRTASSRLSMIGRSEQARELLAERSTLQAADQLVTVLGSLKGSAMKLGQLLSMLEVDMVPEAHRERFRQKLARLRDQAPREPFSVMRPIIESNLGALSKNFRDFDETPVAAASIGQVYRAVLLDGREVAVKVKYPGVDEAVRADMQNLALFTKFWRKALPTLSNSAFMDEISMNLESELDYPREARTQHEIAERYRGHPFIVVPDCIPELCTSQILVTEFLDGQAFPYMQALPEEGRNRIGELIFRFYIGSLFQDNDFCGDPHPGNILLAADGTVGFVDFGLYNRMNPEHVNFERHIMRAATEGRAQDMYDAMVARGIIDPQADVSPQDCLEYCHAASGWNLVDADMTITPEIASSAMILAVDPRSSEFAGMRRQNLPPEHIFSRRADFYTFGVLGQLNVTGNWHRIAREWIYGEPPATEIGQAIAQWRMSRR</sequence>
<keyword evidence="2" id="KW-0808">Transferase</keyword>
<dbReference type="InterPro" id="IPR034646">
    <property type="entry name" value="ADCK3_dom"/>
</dbReference>
<feature type="domain" description="Protein kinase" evidence="5">
    <location>
        <begin position="127"/>
        <end position="457"/>
    </location>
</feature>
<dbReference type="PANTHER" id="PTHR43851:SF3">
    <property type="entry name" value="COENZYME Q8"/>
    <property type="match status" value="1"/>
</dbReference>
<evidence type="ECO:0000313" key="7">
    <source>
        <dbReference type="Proteomes" id="UP000038487"/>
    </source>
</evidence>
<dbReference type="AlphaFoldDB" id="A0AB33TBR0"/>
<evidence type="ECO:0000256" key="3">
    <source>
        <dbReference type="ARBA" id="ARBA00022741"/>
    </source>
</evidence>
<name>A0AB33TBR0_9MYCO</name>
<organism evidence="6 7">
    <name type="scientific">Mycobacteroides abscessus</name>
    <dbReference type="NCBI Taxonomy" id="36809"/>
    <lineage>
        <taxon>Bacteria</taxon>
        <taxon>Bacillati</taxon>
        <taxon>Actinomycetota</taxon>
        <taxon>Actinomycetes</taxon>
        <taxon>Mycobacteriales</taxon>
        <taxon>Mycobacteriaceae</taxon>
        <taxon>Mycobacteroides</taxon>
    </lineage>
</organism>
<dbReference type="InterPro" id="IPR051409">
    <property type="entry name" value="Atypical_kinase_ADCK"/>
</dbReference>
<dbReference type="CDD" id="cd13970">
    <property type="entry name" value="ABC1_ADCK3"/>
    <property type="match status" value="1"/>
</dbReference>
<dbReference type="EMBL" id="CSUW01000009">
    <property type="protein sequence ID" value="CPT51838.1"/>
    <property type="molecule type" value="Genomic_DNA"/>
</dbReference>
<evidence type="ECO:0000256" key="2">
    <source>
        <dbReference type="ARBA" id="ARBA00022679"/>
    </source>
</evidence>
<proteinExistence type="inferred from homology"/>
<keyword evidence="3" id="KW-0547">Nucleotide-binding</keyword>
<dbReference type="InterPro" id="IPR004147">
    <property type="entry name" value="ABC1_dom"/>
</dbReference>
<comment type="caution">
    <text evidence="6">The sequence shown here is derived from an EMBL/GenBank/DDBJ whole genome shotgun (WGS) entry which is preliminary data.</text>
</comment>
<dbReference type="Pfam" id="PF03109">
    <property type="entry name" value="ABC1"/>
    <property type="match status" value="1"/>
</dbReference>
<evidence type="ECO:0000259" key="5">
    <source>
        <dbReference type="PROSITE" id="PS50011"/>
    </source>
</evidence>
<dbReference type="InterPro" id="IPR011009">
    <property type="entry name" value="Kinase-like_dom_sf"/>
</dbReference>
<gene>
    <name evidence="6" type="primary">ubiB_5</name>
    <name evidence="6" type="ORF">ERS075527_03860</name>
</gene>
<dbReference type="SUPFAM" id="SSF56112">
    <property type="entry name" value="Protein kinase-like (PK-like)"/>
    <property type="match status" value="1"/>
</dbReference>
<dbReference type="RefSeq" id="WP_005090171.1">
    <property type="nucleotide sequence ID" value="NZ_CM125927.1"/>
</dbReference>
<protein>
    <submittedName>
        <fullName evidence="6">ATP-binding protein</fullName>
    </submittedName>
</protein>
<evidence type="ECO:0000256" key="1">
    <source>
        <dbReference type="ARBA" id="ARBA00009670"/>
    </source>
</evidence>
<dbReference type="Proteomes" id="UP000038487">
    <property type="component" value="Unassembled WGS sequence"/>
</dbReference>